<sequence>MKSGKQRRQEIKARRKKAAAQTVAQQVAEQAKLEVALGGVLVDGAALAPDNSYGAPDFVQRGYYLDRPFVCQDCGVRAIWTASQQKWWYEVAKGGVWTTAIRCRPCRVQERERRQTARRLHLEGLARKKGIMPNPESDCQE</sequence>
<evidence type="ECO:0000259" key="1">
    <source>
        <dbReference type="Pfam" id="PF13451"/>
    </source>
</evidence>
<dbReference type="RefSeq" id="WP_190446977.1">
    <property type="nucleotide sequence ID" value="NZ_JAMPLM010000014.1"/>
</dbReference>
<dbReference type="EMBL" id="JAMPLM010000014">
    <property type="protein sequence ID" value="MEP1059977.1"/>
    <property type="molecule type" value="Genomic_DNA"/>
</dbReference>
<protein>
    <submittedName>
        <fullName evidence="2">Zinc-ribbon domain-containing protein</fullName>
    </submittedName>
</protein>
<accession>A0ABV0KL58</accession>
<dbReference type="Proteomes" id="UP001476950">
    <property type="component" value="Unassembled WGS sequence"/>
</dbReference>
<dbReference type="InterPro" id="IPR025306">
    <property type="entry name" value="Zn-bnd_dom_prob"/>
</dbReference>
<keyword evidence="3" id="KW-1185">Reference proteome</keyword>
<gene>
    <name evidence="2" type="ORF">NDI38_16180</name>
</gene>
<evidence type="ECO:0000313" key="3">
    <source>
        <dbReference type="Proteomes" id="UP001476950"/>
    </source>
</evidence>
<comment type="caution">
    <text evidence="2">The sequence shown here is derived from an EMBL/GenBank/DDBJ whole genome shotgun (WGS) entry which is preliminary data.</text>
</comment>
<reference evidence="2 3" key="1">
    <citation type="submission" date="2022-04" db="EMBL/GenBank/DDBJ databases">
        <title>Positive selection, recombination, and allopatry shape intraspecific diversity of widespread and dominant cyanobacteria.</title>
        <authorList>
            <person name="Wei J."/>
            <person name="Shu W."/>
            <person name="Hu C."/>
        </authorList>
    </citation>
    <scope>NUCLEOTIDE SEQUENCE [LARGE SCALE GENOMIC DNA]</scope>
    <source>
        <strain evidence="2 3">AS-A4</strain>
    </source>
</reference>
<evidence type="ECO:0000313" key="2">
    <source>
        <dbReference type="EMBL" id="MEP1059977.1"/>
    </source>
</evidence>
<dbReference type="Pfam" id="PF13451">
    <property type="entry name" value="zf_Tbcl"/>
    <property type="match status" value="1"/>
</dbReference>
<proteinExistence type="predicted"/>
<feature type="domain" description="Probable zinc-binding" evidence="1">
    <location>
        <begin position="66"/>
        <end position="114"/>
    </location>
</feature>
<organism evidence="2 3">
    <name type="scientific">Stenomitos frigidus AS-A4</name>
    <dbReference type="NCBI Taxonomy" id="2933935"/>
    <lineage>
        <taxon>Bacteria</taxon>
        <taxon>Bacillati</taxon>
        <taxon>Cyanobacteriota</taxon>
        <taxon>Cyanophyceae</taxon>
        <taxon>Leptolyngbyales</taxon>
        <taxon>Leptolyngbyaceae</taxon>
        <taxon>Stenomitos</taxon>
    </lineage>
</organism>
<name>A0ABV0KL58_9CYAN</name>